<dbReference type="STRING" id="530564.Psta_1907"/>
<reference evidence="1 2" key="1">
    <citation type="journal article" date="2009" name="Stand. Genomic Sci.">
        <title>Complete genome sequence of Pirellula staleyi type strain (ATCC 27377).</title>
        <authorList>
            <person name="Clum A."/>
            <person name="Tindall B.J."/>
            <person name="Sikorski J."/>
            <person name="Ivanova N."/>
            <person name="Mavrommatis K."/>
            <person name="Lucas S."/>
            <person name="Glavina del Rio T."/>
            <person name="Nolan M."/>
            <person name="Chen F."/>
            <person name="Tice H."/>
            <person name="Pitluck S."/>
            <person name="Cheng J.F."/>
            <person name="Chertkov O."/>
            <person name="Brettin T."/>
            <person name="Han C."/>
            <person name="Detter J.C."/>
            <person name="Kuske C."/>
            <person name="Bruce D."/>
            <person name="Goodwin L."/>
            <person name="Ovchinikova G."/>
            <person name="Pati A."/>
            <person name="Mikhailova N."/>
            <person name="Chen A."/>
            <person name="Palaniappan K."/>
            <person name="Land M."/>
            <person name="Hauser L."/>
            <person name="Chang Y.J."/>
            <person name="Jeffries C.D."/>
            <person name="Chain P."/>
            <person name="Rohde M."/>
            <person name="Goker M."/>
            <person name="Bristow J."/>
            <person name="Eisen J.A."/>
            <person name="Markowitz V."/>
            <person name="Hugenholtz P."/>
            <person name="Kyrpides N.C."/>
            <person name="Klenk H.P."/>
            <person name="Lapidus A."/>
        </authorList>
    </citation>
    <scope>NUCLEOTIDE SEQUENCE [LARGE SCALE GENOMIC DNA]</scope>
    <source>
        <strain evidence="2">ATCC 27377 / DSM 6068 / ICPB 4128</strain>
    </source>
</reference>
<evidence type="ECO:0000313" key="2">
    <source>
        <dbReference type="Proteomes" id="UP000001887"/>
    </source>
</evidence>
<proteinExistence type="predicted"/>
<keyword evidence="2" id="KW-1185">Reference proteome</keyword>
<protein>
    <submittedName>
        <fullName evidence="1">Uncharacterized protein</fullName>
    </submittedName>
</protein>
<dbReference type="EMBL" id="CP001848">
    <property type="protein sequence ID" value="ADB16581.1"/>
    <property type="molecule type" value="Genomic_DNA"/>
</dbReference>
<dbReference type="HOGENOM" id="CLU_2684637_0_0_0"/>
<sequence>MLGGGRLLKSVREDAAHASAADATEFPRDAAESVVRFQVPPRNSDRHFVRSEPLLVTRRRVEGAIEKPPAHRNR</sequence>
<accession>D2QZU8</accession>
<name>D2QZU8_PIRSD</name>
<dbReference type="KEGG" id="psl:Psta_1907"/>
<dbReference type="AlphaFoldDB" id="D2QZU8"/>
<evidence type="ECO:0000313" key="1">
    <source>
        <dbReference type="EMBL" id="ADB16581.1"/>
    </source>
</evidence>
<dbReference type="Proteomes" id="UP000001887">
    <property type="component" value="Chromosome"/>
</dbReference>
<gene>
    <name evidence="1" type="ordered locus">Psta_1907</name>
</gene>
<organism evidence="1 2">
    <name type="scientific">Pirellula staleyi (strain ATCC 27377 / DSM 6068 / ICPB 4128)</name>
    <name type="common">Pirella staleyi</name>
    <dbReference type="NCBI Taxonomy" id="530564"/>
    <lineage>
        <taxon>Bacteria</taxon>
        <taxon>Pseudomonadati</taxon>
        <taxon>Planctomycetota</taxon>
        <taxon>Planctomycetia</taxon>
        <taxon>Pirellulales</taxon>
        <taxon>Pirellulaceae</taxon>
        <taxon>Pirellula</taxon>
    </lineage>
</organism>